<keyword evidence="3" id="KW-1185">Reference proteome</keyword>
<name>A0A926I396_9FIRM</name>
<protein>
    <submittedName>
        <fullName evidence="2">Uncharacterized protein</fullName>
    </submittedName>
</protein>
<feature type="compositionally biased region" description="Basic and acidic residues" evidence="1">
    <location>
        <begin position="85"/>
        <end position="96"/>
    </location>
</feature>
<dbReference type="RefSeq" id="WP_249290308.1">
    <property type="nucleotide sequence ID" value="NZ_JACRSQ010000094.1"/>
</dbReference>
<accession>A0A926I396</accession>
<reference evidence="2" key="1">
    <citation type="submission" date="2020-08" db="EMBL/GenBank/DDBJ databases">
        <title>Genome public.</title>
        <authorList>
            <person name="Liu C."/>
            <person name="Sun Q."/>
        </authorList>
    </citation>
    <scope>NUCLEOTIDE SEQUENCE</scope>
    <source>
        <strain evidence="2">NSJ-32</strain>
    </source>
</reference>
<dbReference type="Proteomes" id="UP000657006">
    <property type="component" value="Unassembled WGS sequence"/>
</dbReference>
<organism evidence="2 3">
    <name type="scientific">Bianquea renquensis</name>
    <dbReference type="NCBI Taxonomy" id="2763661"/>
    <lineage>
        <taxon>Bacteria</taxon>
        <taxon>Bacillati</taxon>
        <taxon>Bacillota</taxon>
        <taxon>Clostridia</taxon>
        <taxon>Eubacteriales</taxon>
        <taxon>Bianqueaceae</taxon>
        <taxon>Bianquea</taxon>
    </lineage>
</organism>
<evidence type="ECO:0000256" key="1">
    <source>
        <dbReference type="SAM" id="MobiDB-lite"/>
    </source>
</evidence>
<gene>
    <name evidence="2" type="ORF">H8730_17375</name>
</gene>
<dbReference type="AlphaFoldDB" id="A0A926I396"/>
<feature type="non-terminal residue" evidence="2">
    <location>
        <position position="105"/>
    </location>
</feature>
<sequence>MQSKRKKQVSAVVAAVLVMVIALTGTYAWRSISQTALNEAASGGNPGGRLHDDFNGSNKDIYVENFGDIPIFARIQLREYMETGKDAGINKDDPNRDATPVLAGT</sequence>
<evidence type="ECO:0000313" key="2">
    <source>
        <dbReference type="EMBL" id="MBC8545298.1"/>
    </source>
</evidence>
<comment type="caution">
    <text evidence="2">The sequence shown here is derived from an EMBL/GenBank/DDBJ whole genome shotgun (WGS) entry which is preliminary data.</text>
</comment>
<feature type="region of interest" description="Disordered" evidence="1">
    <location>
        <begin position="85"/>
        <end position="105"/>
    </location>
</feature>
<proteinExistence type="predicted"/>
<dbReference type="EMBL" id="JACRSQ010000094">
    <property type="protein sequence ID" value="MBC8545298.1"/>
    <property type="molecule type" value="Genomic_DNA"/>
</dbReference>
<evidence type="ECO:0000313" key="3">
    <source>
        <dbReference type="Proteomes" id="UP000657006"/>
    </source>
</evidence>